<proteinExistence type="predicted"/>
<protein>
    <submittedName>
        <fullName evidence="1">Uncharacterized protein</fullName>
    </submittedName>
</protein>
<sequence>MAVRETTIRLHKDIKSEFDRMSNIQEYGVQKFTTAYILNAIAKKFYKSPKTIENIVFNRKPLPTISQLKVEF</sequence>
<dbReference type="EMBL" id="BRVP01000004">
    <property type="protein sequence ID" value="GLB51721.1"/>
    <property type="molecule type" value="Genomic_DNA"/>
</dbReference>
<dbReference type="Proteomes" id="UP001143545">
    <property type="component" value="Unassembled WGS sequence"/>
</dbReference>
<dbReference type="AlphaFoldDB" id="A0A9W6B367"/>
<gene>
    <name evidence="1" type="ORF">NBRC110019_07600</name>
</gene>
<reference evidence="1" key="1">
    <citation type="submission" date="2022-07" db="EMBL/GenBank/DDBJ databases">
        <title>Taxonomy of Novel Oxalotrophic and Methylotrophic Bacteria.</title>
        <authorList>
            <person name="Sahin N."/>
            <person name="Tani A."/>
        </authorList>
    </citation>
    <scope>NUCLEOTIDE SEQUENCE</scope>
    <source>
        <strain evidence="1">AM327</strain>
    </source>
</reference>
<evidence type="ECO:0000313" key="2">
    <source>
        <dbReference type="Proteomes" id="UP001143545"/>
    </source>
</evidence>
<organism evidence="1 2">
    <name type="scientific">Neptunitalea chrysea</name>
    <dbReference type="NCBI Taxonomy" id="1647581"/>
    <lineage>
        <taxon>Bacteria</taxon>
        <taxon>Pseudomonadati</taxon>
        <taxon>Bacteroidota</taxon>
        <taxon>Flavobacteriia</taxon>
        <taxon>Flavobacteriales</taxon>
        <taxon>Flavobacteriaceae</taxon>
        <taxon>Neptunitalea</taxon>
    </lineage>
</organism>
<dbReference type="RefSeq" id="WP_281752550.1">
    <property type="nucleotide sequence ID" value="NZ_BRVP01000004.1"/>
</dbReference>
<comment type="caution">
    <text evidence="1">The sequence shown here is derived from an EMBL/GenBank/DDBJ whole genome shotgun (WGS) entry which is preliminary data.</text>
</comment>
<evidence type="ECO:0000313" key="1">
    <source>
        <dbReference type="EMBL" id="GLB51721.1"/>
    </source>
</evidence>
<accession>A0A9W6B367</accession>
<name>A0A9W6B367_9FLAO</name>
<keyword evidence="2" id="KW-1185">Reference proteome</keyword>